<sequence>MDLSFSPSSAPQFLWNYYVEYLWNYKSHSLVAKIGYTFRVLALVLLLPIMILILIVRSNSLFEGDIASYTIARTLGVVDIVKASTSDKQTVHAIREPPNIHIREPSLEGANAKPTRAHNPFYIADSDSGQSTSIPDTTPDVPLTEYFTSEGNNLELSGVGVFSPATSQPASPTISRVQLISEPEVTSTLSLRDFDLDDGNVHLRRRNKTVTALEPIPQ</sequence>
<evidence type="ECO:0000256" key="1">
    <source>
        <dbReference type="SAM" id="Phobius"/>
    </source>
</evidence>
<organism evidence="2 3">
    <name type="scientific">Gymnopus androsaceus JB14</name>
    <dbReference type="NCBI Taxonomy" id="1447944"/>
    <lineage>
        <taxon>Eukaryota</taxon>
        <taxon>Fungi</taxon>
        <taxon>Dikarya</taxon>
        <taxon>Basidiomycota</taxon>
        <taxon>Agaricomycotina</taxon>
        <taxon>Agaricomycetes</taxon>
        <taxon>Agaricomycetidae</taxon>
        <taxon>Agaricales</taxon>
        <taxon>Marasmiineae</taxon>
        <taxon>Omphalotaceae</taxon>
        <taxon>Gymnopus</taxon>
    </lineage>
</organism>
<evidence type="ECO:0008006" key="4">
    <source>
        <dbReference type="Google" id="ProtNLM"/>
    </source>
</evidence>
<reference evidence="2" key="1">
    <citation type="journal article" date="2019" name="Environ. Microbiol.">
        <title>Fungal ecological strategies reflected in gene transcription - a case study of two litter decomposers.</title>
        <authorList>
            <person name="Barbi F."/>
            <person name="Kohler A."/>
            <person name="Barry K."/>
            <person name="Baskaran P."/>
            <person name="Daum C."/>
            <person name="Fauchery L."/>
            <person name="Ihrmark K."/>
            <person name="Kuo A."/>
            <person name="LaButti K."/>
            <person name="Lipzen A."/>
            <person name="Morin E."/>
            <person name="Grigoriev I.V."/>
            <person name="Henrissat B."/>
            <person name="Lindahl B."/>
            <person name="Martin F."/>
        </authorList>
    </citation>
    <scope>NUCLEOTIDE SEQUENCE</scope>
    <source>
        <strain evidence="2">JB14</strain>
    </source>
</reference>
<protein>
    <recommendedName>
        <fullName evidence="4">Transmembrane protein</fullName>
    </recommendedName>
</protein>
<dbReference type="AlphaFoldDB" id="A0A6A4ITB9"/>
<dbReference type="EMBL" id="ML769383">
    <property type="protein sequence ID" value="KAE9411287.1"/>
    <property type="molecule type" value="Genomic_DNA"/>
</dbReference>
<name>A0A6A4ITB9_9AGAR</name>
<dbReference type="OrthoDB" id="3363417at2759"/>
<accession>A0A6A4ITB9</accession>
<gene>
    <name evidence="2" type="ORF">BT96DRAFT_869945</name>
</gene>
<keyword evidence="3" id="KW-1185">Reference proteome</keyword>
<keyword evidence="1" id="KW-1133">Transmembrane helix</keyword>
<keyword evidence="1" id="KW-0812">Transmembrane</keyword>
<evidence type="ECO:0000313" key="2">
    <source>
        <dbReference type="EMBL" id="KAE9411287.1"/>
    </source>
</evidence>
<dbReference type="Proteomes" id="UP000799118">
    <property type="component" value="Unassembled WGS sequence"/>
</dbReference>
<keyword evidence="1" id="KW-0472">Membrane</keyword>
<proteinExistence type="predicted"/>
<feature type="transmembrane region" description="Helical" evidence="1">
    <location>
        <begin position="36"/>
        <end position="56"/>
    </location>
</feature>
<evidence type="ECO:0000313" key="3">
    <source>
        <dbReference type="Proteomes" id="UP000799118"/>
    </source>
</evidence>